<dbReference type="Gene3D" id="2.130.10.10">
    <property type="entry name" value="YVTN repeat-like/Quinoprotein amine dehydrogenase"/>
    <property type="match status" value="2"/>
</dbReference>
<keyword evidence="4 6" id="KW-0677">Repeat</keyword>
<comment type="function">
    <text evidence="6">Required for the formation of N(7)-methylguanine at position 46 (m7G46) in tRNA. In the complex, it is required to stabilize and induce conformational changes of the catalytic subunit.</text>
</comment>
<reference evidence="9" key="1">
    <citation type="submission" date="2021-01" db="EMBL/GenBank/DDBJ databases">
        <authorList>
            <person name="Zahm M."/>
            <person name="Roques C."/>
            <person name="Cabau C."/>
            <person name="Klopp C."/>
            <person name="Donnadieu C."/>
            <person name="Jouanno E."/>
            <person name="Lampietro C."/>
            <person name="Louis A."/>
            <person name="Herpin A."/>
            <person name="Echchiki A."/>
            <person name="Berthelot C."/>
            <person name="Parey E."/>
            <person name="Roest-Crollius H."/>
            <person name="Braasch I."/>
            <person name="Postlethwait J."/>
            <person name="Bobe J."/>
            <person name="Montfort J."/>
            <person name="Bouchez O."/>
            <person name="Begum T."/>
            <person name="Mejri S."/>
            <person name="Adams A."/>
            <person name="Chen W.-J."/>
            <person name="Guiguen Y."/>
        </authorList>
    </citation>
    <scope>NUCLEOTIDE SEQUENCE</scope>
    <source>
        <strain evidence="9">YG-15Mar2019-1</strain>
        <tissue evidence="9">Brain</tissue>
    </source>
</reference>
<name>A0A9D3T692_MEGAT</name>
<dbReference type="AlphaFoldDB" id="A0A9D3T692"/>
<evidence type="ECO:0000256" key="4">
    <source>
        <dbReference type="ARBA" id="ARBA00022737"/>
    </source>
</evidence>
<comment type="pathway">
    <text evidence="6">tRNA modification; N(7)-methylguanine-tRNA biosynthesis.</text>
</comment>
<evidence type="ECO:0000256" key="6">
    <source>
        <dbReference type="HAMAP-Rule" id="MF_03056"/>
    </source>
</evidence>
<gene>
    <name evidence="9" type="ORF">MATL_G00178970</name>
</gene>
<keyword evidence="3 6" id="KW-0819">tRNA processing</keyword>
<dbReference type="SMART" id="SM00320">
    <property type="entry name" value="WD40"/>
    <property type="match status" value="3"/>
</dbReference>
<dbReference type="InterPro" id="IPR001680">
    <property type="entry name" value="WD40_rpt"/>
</dbReference>
<dbReference type="GO" id="GO:0005634">
    <property type="term" value="C:nucleus"/>
    <property type="evidence" value="ECO:0007669"/>
    <property type="project" value="UniProtKB-SubCell"/>
</dbReference>
<dbReference type="EMBL" id="JAFDVH010000015">
    <property type="protein sequence ID" value="KAG7463651.1"/>
    <property type="molecule type" value="Genomic_DNA"/>
</dbReference>
<dbReference type="InterPro" id="IPR028884">
    <property type="entry name" value="Trm82"/>
</dbReference>
<feature type="repeat" description="WD" evidence="7">
    <location>
        <begin position="183"/>
        <end position="225"/>
    </location>
</feature>
<evidence type="ECO:0000256" key="5">
    <source>
        <dbReference type="ARBA" id="ARBA00023242"/>
    </source>
</evidence>
<evidence type="ECO:0008006" key="11">
    <source>
        <dbReference type="Google" id="ProtNLM"/>
    </source>
</evidence>
<evidence type="ECO:0000256" key="1">
    <source>
        <dbReference type="ARBA" id="ARBA00004123"/>
    </source>
</evidence>
<dbReference type="SUPFAM" id="SSF50978">
    <property type="entry name" value="WD40 repeat-like"/>
    <property type="match status" value="1"/>
</dbReference>
<dbReference type="OrthoDB" id="371245at2759"/>
<keyword evidence="10" id="KW-1185">Reference proteome</keyword>
<evidence type="ECO:0000256" key="7">
    <source>
        <dbReference type="PROSITE-ProRule" id="PRU00221"/>
    </source>
</evidence>
<dbReference type="Pfam" id="PF00400">
    <property type="entry name" value="WD40"/>
    <property type="match status" value="2"/>
</dbReference>
<dbReference type="GO" id="GO:0106004">
    <property type="term" value="P:tRNA (guanine-N7)-methylation"/>
    <property type="evidence" value="ECO:0007669"/>
    <property type="project" value="UniProtKB-UniRule"/>
</dbReference>
<organism evidence="9 10">
    <name type="scientific">Megalops atlanticus</name>
    <name type="common">Tarpon</name>
    <name type="synonym">Clupea gigantea</name>
    <dbReference type="NCBI Taxonomy" id="7932"/>
    <lineage>
        <taxon>Eukaryota</taxon>
        <taxon>Metazoa</taxon>
        <taxon>Chordata</taxon>
        <taxon>Craniata</taxon>
        <taxon>Vertebrata</taxon>
        <taxon>Euteleostomi</taxon>
        <taxon>Actinopterygii</taxon>
        <taxon>Neopterygii</taxon>
        <taxon>Teleostei</taxon>
        <taxon>Elopiformes</taxon>
        <taxon>Megalopidae</taxon>
        <taxon>Megalops</taxon>
    </lineage>
</organism>
<dbReference type="GO" id="GO:0043527">
    <property type="term" value="C:tRNA methyltransferase complex"/>
    <property type="evidence" value="ECO:0007669"/>
    <property type="project" value="TreeGrafter"/>
</dbReference>
<evidence type="ECO:0000313" key="9">
    <source>
        <dbReference type="EMBL" id="KAG7463651.1"/>
    </source>
</evidence>
<dbReference type="Proteomes" id="UP001046870">
    <property type="component" value="Chromosome 15"/>
</dbReference>
<accession>A0A9D3T692</accession>
<evidence type="ECO:0000256" key="8">
    <source>
        <dbReference type="SAM" id="MobiDB-lite"/>
    </source>
</evidence>
<feature type="region of interest" description="Disordered" evidence="8">
    <location>
        <begin position="377"/>
        <end position="420"/>
    </location>
</feature>
<evidence type="ECO:0000313" key="10">
    <source>
        <dbReference type="Proteomes" id="UP001046870"/>
    </source>
</evidence>
<keyword evidence="2 6" id="KW-0853">WD repeat</keyword>
<dbReference type="GO" id="GO:0005829">
    <property type="term" value="C:cytosol"/>
    <property type="evidence" value="ECO:0007669"/>
    <property type="project" value="TreeGrafter"/>
</dbReference>
<feature type="region of interest" description="Disordered" evidence="8">
    <location>
        <begin position="35"/>
        <end position="56"/>
    </location>
</feature>
<evidence type="ECO:0000256" key="3">
    <source>
        <dbReference type="ARBA" id="ARBA00022694"/>
    </source>
</evidence>
<dbReference type="HAMAP" id="MF_03056">
    <property type="entry name" value="TRM82"/>
    <property type="match status" value="1"/>
</dbReference>
<dbReference type="InterPro" id="IPR036322">
    <property type="entry name" value="WD40_repeat_dom_sf"/>
</dbReference>
<protein>
    <recommendedName>
        <fullName evidence="11">WD repeat-containing protein 4</fullName>
    </recommendedName>
</protein>
<comment type="similarity">
    <text evidence="6">Belongs to the WD repeat TRM82 family.</text>
</comment>
<dbReference type="InterPro" id="IPR015943">
    <property type="entry name" value="WD40/YVTN_repeat-like_dom_sf"/>
</dbReference>
<feature type="compositionally biased region" description="Low complexity" evidence="8">
    <location>
        <begin position="394"/>
        <end position="403"/>
    </location>
</feature>
<comment type="subcellular location">
    <subcellularLocation>
        <location evidence="1 6">Nucleus</location>
    </subcellularLocation>
</comment>
<proteinExistence type="inferred from homology"/>
<dbReference type="PANTHER" id="PTHR16288">
    <property type="entry name" value="WD40 REPEAT PROTEIN 4"/>
    <property type="match status" value="1"/>
</dbReference>
<comment type="caution">
    <text evidence="9">The sequence shown here is derived from an EMBL/GenBank/DDBJ whole genome shotgun (WGS) entry which is preliminary data.</text>
</comment>
<dbReference type="PANTHER" id="PTHR16288:SF0">
    <property type="entry name" value="TRNA (GUANINE-N(7)-)-METHYLTRANSFERASE NON-CATALYTIC SUBUNIT WDR4"/>
    <property type="match status" value="1"/>
</dbReference>
<evidence type="ECO:0000256" key="2">
    <source>
        <dbReference type="ARBA" id="ARBA00022574"/>
    </source>
</evidence>
<sequence>MASLAAGGECLALSSGKHLISVYIKHDREPFVYDCSKAEQKPKENEDKGADGGSEEKGSDRILAFAFSKSGRLLALTDDNKRLVLFRTEPSWECISTRWVVRRCTSLAFTQAEDQVLVADKSGDVYSFSVLEPQRPGDLKLGHLSMLLALVVSPDDKYVITADRDEKIRVSFLRSPHNIQSFCLGHCEFVSCLFVPPAYPHWLLSGSGDGTVQLWEYESGRRLQSCNLKELIVTQPADSDTDKRFAVGRIASSPDGRHVAVLCESVPSVQLFRVEKGTEGQLVPAETLTLPHCAWDLTFDPQGRLWILQESRDNPILLYSYTQDCWKCEVEHAELRRAVEVLRTRWDTLQDSVGVESRFRHLYKVNFDNMASYLQKKQERIQQQKQQGGKKRAGQPPQSNGASKKAKKMGKAEPVAQASS</sequence>
<dbReference type="PROSITE" id="PS50082">
    <property type="entry name" value="WD_REPEATS_2"/>
    <property type="match status" value="1"/>
</dbReference>
<keyword evidence="5 6" id="KW-0539">Nucleus</keyword>